<evidence type="ECO:0000256" key="5">
    <source>
        <dbReference type="ARBA" id="ARBA00022989"/>
    </source>
</evidence>
<keyword evidence="3" id="KW-1003">Cell membrane</keyword>
<feature type="transmembrane region" description="Helical" evidence="8">
    <location>
        <begin position="184"/>
        <end position="205"/>
    </location>
</feature>
<dbReference type="OrthoDB" id="3177957at2"/>
<evidence type="ECO:0000256" key="6">
    <source>
        <dbReference type="ARBA" id="ARBA00023136"/>
    </source>
</evidence>
<dbReference type="SUPFAM" id="SSF103473">
    <property type="entry name" value="MFS general substrate transporter"/>
    <property type="match status" value="1"/>
</dbReference>
<dbReference type="PANTHER" id="PTHR23517">
    <property type="entry name" value="RESISTANCE PROTEIN MDTM, PUTATIVE-RELATED-RELATED"/>
    <property type="match status" value="1"/>
</dbReference>
<evidence type="ECO:0000256" key="2">
    <source>
        <dbReference type="ARBA" id="ARBA00022448"/>
    </source>
</evidence>
<keyword evidence="6 8" id="KW-0472">Membrane</keyword>
<evidence type="ECO:0000256" key="1">
    <source>
        <dbReference type="ARBA" id="ARBA00004651"/>
    </source>
</evidence>
<organism evidence="10 11">
    <name type="scientific">Pseudoclavibacter chungangensis</name>
    <dbReference type="NCBI Taxonomy" id="587635"/>
    <lineage>
        <taxon>Bacteria</taxon>
        <taxon>Bacillati</taxon>
        <taxon>Actinomycetota</taxon>
        <taxon>Actinomycetes</taxon>
        <taxon>Micrococcales</taxon>
        <taxon>Microbacteriaceae</taxon>
        <taxon>Pseudoclavibacter</taxon>
    </lineage>
</organism>
<evidence type="ECO:0000256" key="7">
    <source>
        <dbReference type="SAM" id="MobiDB-lite"/>
    </source>
</evidence>
<comment type="caution">
    <text evidence="10">The sequence shown here is derived from an EMBL/GenBank/DDBJ whole genome shotgun (WGS) entry which is preliminary data.</text>
</comment>
<sequence length="409" mass="42322">MTRTPDSTGTSGATGPMNRRAPSGWSLAAVTYAFTTVMMGTTLPTPLYPAYEAQYHFGSLTTTILFAVYAVGVIGALVLFGQASNRFGRRPVLVAGVVVSLLSAILFITADAMWVLYVARIVSGVSAGIFTATGTAAVMENAPKGRTMLASALATAANIGGLGLGVLLAGVLAATAATPLRTPYIVHAGLLVIAGLAMFVVRETIERRPDAPVVRLPRVPREARPVFRASAIGALTGFASCGIYTSIVPAFMTELLDVHDPATIGFVAFLLFGASATAQILFRSRSERTLITIGCISLVIGMALMATALLTSLLWVLIAAAVLAGIGQGSLFMGGMRAVTSRTPAESRTEATTSFFLVAYVAISVPIVTAGLLTQVLSLTTTGLLCAGAIGVATLLALPFLGRFSRDRG</sequence>
<dbReference type="PRINTS" id="PR01035">
    <property type="entry name" value="TCRTETA"/>
</dbReference>
<evidence type="ECO:0000256" key="4">
    <source>
        <dbReference type="ARBA" id="ARBA00022692"/>
    </source>
</evidence>
<feature type="compositionally biased region" description="Polar residues" evidence="7">
    <location>
        <begin position="1"/>
        <end position="13"/>
    </location>
</feature>
<dbReference type="GO" id="GO:0005886">
    <property type="term" value="C:plasma membrane"/>
    <property type="evidence" value="ECO:0007669"/>
    <property type="project" value="UniProtKB-SubCell"/>
</dbReference>
<feature type="transmembrane region" description="Helical" evidence="8">
    <location>
        <begin position="92"/>
        <end position="110"/>
    </location>
</feature>
<feature type="transmembrane region" description="Helical" evidence="8">
    <location>
        <begin position="355"/>
        <end position="373"/>
    </location>
</feature>
<dbReference type="PROSITE" id="PS50850">
    <property type="entry name" value="MFS"/>
    <property type="match status" value="1"/>
</dbReference>
<keyword evidence="2" id="KW-0813">Transport</keyword>
<feature type="transmembrane region" description="Helical" evidence="8">
    <location>
        <begin position="314"/>
        <end position="334"/>
    </location>
</feature>
<feature type="transmembrane region" description="Helical" evidence="8">
    <location>
        <begin position="116"/>
        <end position="138"/>
    </location>
</feature>
<dbReference type="GO" id="GO:0022857">
    <property type="term" value="F:transmembrane transporter activity"/>
    <property type="evidence" value="ECO:0007669"/>
    <property type="project" value="InterPro"/>
</dbReference>
<gene>
    <name evidence="10" type="ORF">F8O01_14795</name>
</gene>
<dbReference type="RefSeq" id="WP_158041727.1">
    <property type="nucleotide sequence ID" value="NZ_JBHTKD010000022.1"/>
</dbReference>
<evidence type="ECO:0000259" key="9">
    <source>
        <dbReference type="PROSITE" id="PS50850"/>
    </source>
</evidence>
<evidence type="ECO:0000256" key="3">
    <source>
        <dbReference type="ARBA" id="ARBA00022475"/>
    </source>
</evidence>
<feature type="transmembrane region" description="Helical" evidence="8">
    <location>
        <begin position="226"/>
        <end position="252"/>
    </location>
</feature>
<dbReference type="PANTHER" id="PTHR23517:SF13">
    <property type="entry name" value="MAJOR FACILITATOR SUPERFAMILY MFS_1"/>
    <property type="match status" value="1"/>
</dbReference>
<evidence type="ECO:0000313" key="11">
    <source>
        <dbReference type="Proteomes" id="UP000467240"/>
    </source>
</evidence>
<reference evidence="10 11" key="1">
    <citation type="submission" date="2019-09" db="EMBL/GenBank/DDBJ databases">
        <title>Phylogeny of genus Pseudoclavibacter and closely related genus.</title>
        <authorList>
            <person name="Li Y."/>
        </authorList>
    </citation>
    <scope>NUCLEOTIDE SEQUENCE [LARGE SCALE GENOMIC DNA]</scope>
    <source>
        <strain evidence="10 11">DSM 23821</strain>
    </source>
</reference>
<dbReference type="EMBL" id="WBJZ01000022">
    <property type="protein sequence ID" value="KAB1653611.1"/>
    <property type="molecule type" value="Genomic_DNA"/>
</dbReference>
<keyword evidence="5 8" id="KW-1133">Transmembrane helix</keyword>
<feature type="transmembrane region" description="Helical" evidence="8">
    <location>
        <begin position="264"/>
        <end position="282"/>
    </location>
</feature>
<feature type="transmembrane region" description="Helical" evidence="8">
    <location>
        <begin position="289"/>
        <end position="308"/>
    </location>
</feature>
<evidence type="ECO:0000313" key="10">
    <source>
        <dbReference type="EMBL" id="KAB1653611.1"/>
    </source>
</evidence>
<dbReference type="InterPro" id="IPR050171">
    <property type="entry name" value="MFS_Transporters"/>
</dbReference>
<name>A0A7J5BQP5_9MICO</name>
<dbReference type="Pfam" id="PF07690">
    <property type="entry name" value="MFS_1"/>
    <property type="match status" value="1"/>
</dbReference>
<feature type="transmembrane region" description="Helical" evidence="8">
    <location>
        <begin position="150"/>
        <end position="172"/>
    </location>
</feature>
<dbReference type="AlphaFoldDB" id="A0A7J5BQP5"/>
<feature type="transmembrane region" description="Helical" evidence="8">
    <location>
        <begin position="25"/>
        <end position="43"/>
    </location>
</feature>
<dbReference type="InterPro" id="IPR011701">
    <property type="entry name" value="MFS"/>
</dbReference>
<dbReference type="InterPro" id="IPR036259">
    <property type="entry name" value="MFS_trans_sf"/>
</dbReference>
<protein>
    <submittedName>
        <fullName evidence="10">MFS transporter</fullName>
    </submittedName>
</protein>
<keyword evidence="11" id="KW-1185">Reference proteome</keyword>
<feature type="transmembrane region" description="Helical" evidence="8">
    <location>
        <begin position="379"/>
        <end position="401"/>
    </location>
</feature>
<dbReference type="InterPro" id="IPR001958">
    <property type="entry name" value="Tet-R_TetA/multi-R_MdtG-like"/>
</dbReference>
<comment type="subcellular location">
    <subcellularLocation>
        <location evidence="1">Cell membrane</location>
        <topology evidence="1">Multi-pass membrane protein</topology>
    </subcellularLocation>
</comment>
<feature type="transmembrane region" description="Helical" evidence="8">
    <location>
        <begin position="55"/>
        <end position="80"/>
    </location>
</feature>
<dbReference type="InterPro" id="IPR020846">
    <property type="entry name" value="MFS_dom"/>
</dbReference>
<accession>A0A7J5BQP5</accession>
<feature type="domain" description="Major facilitator superfamily (MFS) profile" evidence="9">
    <location>
        <begin position="26"/>
        <end position="406"/>
    </location>
</feature>
<evidence type="ECO:0000256" key="8">
    <source>
        <dbReference type="SAM" id="Phobius"/>
    </source>
</evidence>
<feature type="region of interest" description="Disordered" evidence="7">
    <location>
        <begin position="1"/>
        <end position="20"/>
    </location>
</feature>
<dbReference type="Gene3D" id="1.20.1250.20">
    <property type="entry name" value="MFS general substrate transporter like domains"/>
    <property type="match status" value="1"/>
</dbReference>
<keyword evidence="4 8" id="KW-0812">Transmembrane</keyword>
<dbReference type="Proteomes" id="UP000467240">
    <property type="component" value="Unassembled WGS sequence"/>
</dbReference>
<proteinExistence type="predicted"/>